<dbReference type="RefSeq" id="WP_184080132.1">
    <property type="nucleotide sequence ID" value="NZ_JACIJP010000002.1"/>
</dbReference>
<sequence length="98" mass="10391">MVEPVGHAPALPPTDAKARTAAREFEAVFLGEMTRLMMESVQSDNQFGGGHGEDMFRGVLADTMGRSMAESRTASGTGIGIADQVLAEIIRLQKGSQP</sequence>
<reference evidence="2 3" key="1">
    <citation type="submission" date="2020-08" db="EMBL/GenBank/DDBJ databases">
        <title>Genomic Encyclopedia of Type Strains, Phase IV (KMG-IV): sequencing the most valuable type-strain genomes for metagenomic binning, comparative biology and taxonomic classification.</title>
        <authorList>
            <person name="Goeker M."/>
        </authorList>
    </citation>
    <scope>NUCLEOTIDE SEQUENCE [LARGE SCALE GENOMIC DNA]</scope>
    <source>
        <strain evidence="2 3">DSM 102255</strain>
    </source>
</reference>
<dbReference type="Proteomes" id="UP000552700">
    <property type="component" value="Unassembled WGS sequence"/>
</dbReference>
<dbReference type="EMBL" id="JACIJP010000002">
    <property type="protein sequence ID" value="MBB6124319.1"/>
    <property type="molecule type" value="Genomic_DNA"/>
</dbReference>
<accession>A0A841IZC8</accession>
<organism evidence="2 3">
    <name type="scientific">Sphingobium subterraneum</name>
    <dbReference type="NCBI Taxonomy" id="627688"/>
    <lineage>
        <taxon>Bacteria</taxon>
        <taxon>Pseudomonadati</taxon>
        <taxon>Pseudomonadota</taxon>
        <taxon>Alphaproteobacteria</taxon>
        <taxon>Sphingomonadales</taxon>
        <taxon>Sphingomonadaceae</taxon>
        <taxon>Sphingobium</taxon>
    </lineage>
</organism>
<proteinExistence type="predicted"/>
<protein>
    <submittedName>
        <fullName evidence="2">Rod binding domain-containing protein</fullName>
    </submittedName>
</protein>
<dbReference type="AlphaFoldDB" id="A0A841IZC8"/>
<comment type="caution">
    <text evidence="2">The sequence shown here is derived from an EMBL/GenBank/DDBJ whole genome shotgun (WGS) entry which is preliminary data.</text>
</comment>
<evidence type="ECO:0000313" key="3">
    <source>
        <dbReference type="Proteomes" id="UP000552700"/>
    </source>
</evidence>
<gene>
    <name evidence="2" type="ORF">FHS92_002048</name>
</gene>
<keyword evidence="3" id="KW-1185">Reference proteome</keyword>
<evidence type="ECO:0000259" key="1">
    <source>
        <dbReference type="Pfam" id="PF10135"/>
    </source>
</evidence>
<dbReference type="Pfam" id="PF10135">
    <property type="entry name" value="Rod-binding"/>
    <property type="match status" value="1"/>
</dbReference>
<dbReference type="InterPro" id="IPR019301">
    <property type="entry name" value="Flagellar_prot_FlgJ_N"/>
</dbReference>
<name>A0A841IZC8_9SPHN</name>
<evidence type="ECO:0000313" key="2">
    <source>
        <dbReference type="EMBL" id="MBB6124319.1"/>
    </source>
</evidence>
<feature type="domain" description="Flagellar protein FlgJ N-terminal" evidence="1">
    <location>
        <begin position="37"/>
        <end position="85"/>
    </location>
</feature>